<reference evidence="2" key="1">
    <citation type="journal article" date="2015" name="Nat. Genet.">
        <title>The genome and transcriptome of the zoonotic hookworm Ancylostoma ceylanicum identify infection-specific gene families.</title>
        <authorList>
            <person name="Schwarz E.M."/>
            <person name="Hu Y."/>
            <person name="Antoshechkin I."/>
            <person name="Miller M.M."/>
            <person name="Sternberg P.W."/>
            <person name="Aroian R.V."/>
        </authorList>
    </citation>
    <scope>NUCLEOTIDE SEQUENCE</scope>
    <source>
        <strain evidence="2">HY135</strain>
    </source>
</reference>
<gene>
    <name evidence="1" type="primary">Acey_s0428.g1295</name>
    <name evidence="1" type="ORF">Y032_0428g1295</name>
</gene>
<sequence length="75" mass="8523">MKCRRGRSDRYSPAVGINGSSLLENDFQFIHIRLANFSRMSVRKELYKLGDPCKTDAECTYTKDSKCVKNGLCKA</sequence>
<evidence type="ECO:0000313" key="1">
    <source>
        <dbReference type="EMBL" id="EYC45437.1"/>
    </source>
</evidence>
<protein>
    <submittedName>
        <fullName evidence="1">Uncharacterized protein</fullName>
    </submittedName>
</protein>
<dbReference type="EMBL" id="JARK01000028">
    <property type="protein sequence ID" value="EYC45437.1"/>
    <property type="molecule type" value="Genomic_DNA"/>
</dbReference>
<dbReference type="InterPro" id="IPR035940">
    <property type="entry name" value="CAP_sf"/>
</dbReference>
<evidence type="ECO:0000313" key="2">
    <source>
        <dbReference type="Proteomes" id="UP000024635"/>
    </source>
</evidence>
<comment type="caution">
    <text evidence="1">The sequence shown here is derived from an EMBL/GenBank/DDBJ whole genome shotgun (WGS) entry which is preliminary data.</text>
</comment>
<keyword evidence="2" id="KW-1185">Reference proteome</keyword>
<accession>A0A016X1P6</accession>
<dbReference type="Gene3D" id="3.40.33.10">
    <property type="entry name" value="CAP"/>
    <property type="match status" value="1"/>
</dbReference>
<dbReference type="AlphaFoldDB" id="A0A016X1P6"/>
<dbReference type="Proteomes" id="UP000024635">
    <property type="component" value="Unassembled WGS sequence"/>
</dbReference>
<proteinExistence type="predicted"/>
<name>A0A016X1P6_9BILA</name>
<organism evidence="1 2">
    <name type="scientific">Ancylostoma ceylanicum</name>
    <dbReference type="NCBI Taxonomy" id="53326"/>
    <lineage>
        <taxon>Eukaryota</taxon>
        <taxon>Metazoa</taxon>
        <taxon>Ecdysozoa</taxon>
        <taxon>Nematoda</taxon>
        <taxon>Chromadorea</taxon>
        <taxon>Rhabditida</taxon>
        <taxon>Rhabditina</taxon>
        <taxon>Rhabditomorpha</taxon>
        <taxon>Strongyloidea</taxon>
        <taxon>Ancylostomatidae</taxon>
        <taxon>Ancylostomatinae</taxon>
        <taxon>Ancylostoma</taxon>
    </lineage>
</organism>